<dbReference type="SMART" id="SM01003">
    <property type="entry name" value="AlaDh_PNT_N"/>
    <property type="match status" value="1"/>
</dbReference>
<keyword evidence="4" id="KW-0520">NAD</keyword>
<evidence type="ECO:0000256" key="2">
    <source>
        <dbReference type="ARBA" id="ARBA00012897"/>
    </source>
</evidence>
<comment type="similarity">
    <text evidence="1">Belongs to the AlaDH/PNT family.</text>
</comment>
<name>A0A1H2XPG5_9FLAO</name>
<dbReference type="Proteomes" id="UP000199595">
    <property type="component" value="Unassembled WGS sequence"/>
</dbReference>
<keyword evidence="3" id="KW-0560">Oxidoreductase</keyword>
<dbReference type="AlphaFoldDB" id="A0A1H2XPG5"/>
<evidence type="ECO:0000313" key="8">
    <source>
        <dbReference type="Proteomes" id="UP000199595"/>
    </source>
</evidence>
<dbReference type="OrthoDB" id="9804592at2"/>
<keyword evidence="8" id="KW-1185">Reference proteome</keyword>
<feature type="domain" description="Alanine dehydrogenase/pyridine nucleotide transhydrogenase NAD(H)-binding" evidence="5">
    <location>
        <begin position="178"/>
        <end position="325"/>
    </location>
</feature>
<dbReference type="Gene3D" id="3.40.50.720">
    <property type="entry name" value="NAD(P)-binding Rossmann-like Domain"/>
    <property type="match status" value="2"/>
</dbReference>
<evidence type="ECO:0000259" key="5">
    <source>
        <dbReference type="SMART" id="SM01002"/>
    </source>
</evidence>
<dbReference type="CDD" id="cd05305">
    <property type="entry name" value="L-AlaDH"/>
    <property type="match status" value="1"/>
</dbReference>
<dbReference type="Pfam" id="PF01262">
    <property type="entry name" value="AlaDh_PNT_C"/>
    <property type="match status" value="1"/>
</dbReference>
<sequence>MSKKITSPFSKYDLIPQEETLEICKQKGELIIGIPKETHYQENRVCLTPDAVAALTAQGHKFIIETGAGEGANFSDTEYSEAGAKISYDVKEAFGCHIILKVEPPSLDEIENINPQSILFSALQLKTQTKKYFEALASKRITAIAFDYIRDEHGIYSIVKSLSEIAGTASILIAAEMLSKDNKGNGLLLGNISGVPPTEVVILGAGTVGEFAARSAIGLGANVKVFDNSLTKLRHLQHKLGRPIYTSTIQPKTLQKAMMRCDVAIGAIRGKSRAPIYVTETMVQNMKDGSVIVDVSIDRGGCFETSEITTHKKPTFSKHGIIHYCVPNIPSKYARTASVSISNIFTPYLQNIAEEGGFENAARLDKSLQKGMYFYHGILTNKTVADWFQIPFRDINLLFL</sequence>
<dbReference type="InterPro" id="IPR008141">
    <property type="entry name" value="Ala_DH"/>
</dbReference>
<evidence type="ECO:0000313" key="7">
    <source>
        <dbReference type="EMBL" id="SDW94727.1"/>
    </source>
</evidence>
<dbReference type="InterPro" id="IPR008143">
    <property type="entry name" value="Ala_DH/PNT_CS2"/>
</dbReference>
<dbReference type="SUPFAM" id="SSF52283">
    <property type="entry name" value="Formate/glycerate dehydrogenase catalytic domain-like"/>
    <property type="match status" value="1"/>
</dbReference>
<dbReference type="InterPro" id="IPR007886">
    <property type="entry name" value="AlaDH/PNT_N"/>
</dbReference>
<accession>A0A1H2XPG5</accession>
<dbReference type="SMART" id="SM01002">
    <property type="entry name" value="AlaDh_PNT_C"/>
    <property type="match status" value="1"/>
</dbReference>
<evidence type="ECO:0000259" key="6">
    <source>
        <dbReference type="SMART" id="SM01003"/>
    </source>
</evidence>
<dbReference type="InterPro" id="IPR007698">
    <property type="entry name" value="AlaDH/PNT_NAD(H)-bd"/>
</dbReference>
<dbReference type="PANTHER" id="PTHR42795">
    <property type="entry name" value="ALANINE DEHYDROGENASE"/>
    <property type="match status" value="1"/>
</dbReference>
<dbReference type="GO" id="GO:0000286">
    <property type="term" value="F:alanine dehydrogenase activity"/>
    <property type="evidence" value="ECO:0007669"/>
    <property type="project" value="UniProtKB-EC"/>
</dbReference>
<gene>
    <name evidence="7" type="ORF">SAMN05444411_102528</name>
</gene>
<dbReference type="EC" id="1.4.1.1" evidence="2"/>
<dbReference type="GO" id="GO:0042853">
    <property type="term" value="P:L-alanine catabolic process"/>
    <property type="evidence" value="ECO:0007669"/>
    <property type="project" value="InterPro"/>
</dbReference>
<feature type="domain" description="Alanine dehydrogenase/pyridine nucleotide transhydrogenase N-terminal" evidence="6">
    <location>
        <begin position="33"/>
        <end position="166"/>
    </location>
</feature>
<evidence type="ECO:0000256" key="4">
    <source>
        <dbReference type="ARBA" id="ARBA00023027"/>
    </source>
</evidence>
<evidence type="ECO:0000256" key="1">
    <source>
        <dbReference type="ARBA" id="ARBA00005689"/>
    </source>
</evidence>
<dbReference type="GO" id="GO:0005886">
    <property type="term" value="C:plasma membrane"/>
    <property type="evidence" value="ECO:0007669"/>
    <property type="project" value="TreeGrafter"/>
</dbReference>
<protein>
    <recommendedName>
        <fullName evidence="2">alanine dehydrogenase</fullName>
        <ecNumber evidence="2">1.4.1.1</ecNumber>
    </recommendedName>
</protein>
<proteinExistence type="inferred from homology"/>
<dbReference type="RefSeq" id="WP_090121747.1">
    <property type="nucleotide sequence ID" value="NZ_FNNJ01000002.1"/>
</dbReference>
<dbReference type="PANTHER" id="PTHR42795:SF1">
    <property type="entry name" value="ALANINE DEHYDROGENASE"/>
    <property type="match status" value="1"/>
</dbReference>
<dbReference type="PROSITE" id="PS00837">
    <property type="entry name" value="ALADH_PNT_2"/>
    <property type="match status" value="1"/>
</dbReference>
<dbReference type="SUPFAM" id="SSF51735">
    <property type="entry name" value="NAD(P)-binding Rossmann-fold domains"/>
    <property type="match status" value="1"/>
</dbReference>
<dbReference type="STRING" id="762486.SAMN05444411_102528"/>
<dbReference type="InterPro" id="IPR036291">
    <property type="entry name" value="NAD(P)-bd_dom_sf"/>
</dbReference>
<reference evidence="8" key="1">
    <citation type="submission" date="2016-10" db="EMBL/GenBank/DDBJ databases">
        <authorList>
            <person name="Varghese N."/>
            <person name="Submissions S."/>
        </authorList>
    </citation>
    <scope>NUCLEOTIDE SEQUENCE [LARGE SCALE GENOMIC DNA]</scope>
    <source>
        <strain evidence="8">DSM 24956</strain>
    </source>
</reference>
<dbReference type="EMBL" id="FNNJ01000002">
    <property type="protein sequence ID" value="SDW94727.1"/>
    <property type="molecule type" value="Genomic_DNA"/>
</dbReference>
<evidence type="ECO:0000256" key="3">
    <source>
        <dbReference type="ARBA" id="ARBA00023002"/>
    </source>
</evidence>
<organism evidence="7 8">
    <name type="scientific">Lutibacter oricola</name>
    <dbReference type="NCBI Taxonomy" id="762486"/>
    <lineage>
        <taxon>Bacteria</taxon>
        <taxon>Pseudomonadati</taxon>
        <taxon>Bacteroidota</taxon>
        <taxon>Flavobacteriia</taxon>
        <taxon>Flavobacteriales</taxon>
        <taxon>Flavobacteriaceae</taxon>
        <taxon>Lutibacter</taxon>
    </lineage>
</organism>
<dbReference type="Pfam" id="PF05222">
    <property type="entry name" value="AlaDh_PNT_N"/>
    <property type="match status" value="1"/>
</dbReference>